<sequence>MDPDEVQRAQQVLDRIREDLMSRTGVHAVFIGLLPDQHGIPGQQIGIRVVVDPVTVETHLQRLPRSIDGLPVRVERGAPAPEE</sequence>
<keyword evidence="2" id="KW-1185">Reference proteome</keyword>
<dbReference type="EMBL" id="FPBA01000035">
    <property type="protein sequence ID" value="SFU07192.1"/>
    <property type="molecule type" value="Genomic_DNA"/>
</dbReference>
<evidence type="ECO:0000313" key="1">
    <source>
        <dbReference type="EMBL" id="SFU07192.1"/>
    </source>
</evidence>
<reference evidence="2" key="1">
    <citation type="submission" date="2016-10" db="EMBL/GenBank/DDBJ databases">
        <authorList>
            <person name="Varghese N."/>
            <person name="Submissions S."/>
        </authorList>
    </citation>
    <scope>NUCLEOTIDE SEQUENCE [LARGE SCALE GENOMIC DNA]</scope>
    <source>
        <strain evidence="2">DSM 46136</strain>
    </source>
</reference>
<organism evidence="1 2">
    <name type="scientific">Geodermatophilus amargosae</name>
    <dbReference type="NCBI Taxonomy" id="1296565"/>
    <lineage>
        <taxon>Bacteria</taxon>
        <taxon>Bacillati</taxon>
        <taxon>Actinomycetota</taxon>
        <taxon>Actinomycetes</taxon>
        <taxon>Geodermatophilales</taxon>
        <taxon>Geodermatophilaceae</taxon>
        <taxon>Geodermatophilus</taxon>
    </lineage>
</organism>
<name>A0A1I7D631_9ACTN</name>
<dbReference type="RefSeq" id="WP_093584547.1">
    <property type="nucleotide sequence ID" value="NZ_FPBA01000035.1"/>
</dbReference>
<accession>A0A1I7D631</accession>
<dbReference type="AlphaFoldDB" id="A0A1I7D631"/>
<dbReference type="Proteomes" id="UP000199546">
    <property type="component" value="Unassembled WGS sequence"/>
</dbReference>
<evidence type="ECO:0000313" key="2">
    <source>
        <dbReference type="Proteomes" id="UP000199546"/>
    </source>
</evidence>
<protein>
    <submittedName>
        <fullName evidence="1">Uncharacterized protein</fullName>
    </submittedName>
</protein>
<gene>
    <name evidence="1" type="ORF">SAMN05660657_05365</name>
</gene>
<proteinExistence type="predicted"/>